<dbReference type="WBParaSite" id="PgB04_g114_t01">
    <property type="protein sequence ID" value="PgB04_g114_t01"/>
    <property type="gene ID" value="PgB04_g114"/>
</dbReference>
<dbReference type="PANTHER" id="PTHR12243:SF60">
    <property type="entry name" value="SI:CH211-15D5.12-RELATED"/>
    <property type="match status" value="1"/>
</dbReference>
<evidence type="ECO:0000313" key="3">
    <source>
        <dbReference type="Proteomes" id="UP000887569"/>
    </source>
</evidence>
<organism evidence="3 4">
    <name type="scientific">Parascaris univalens</name>
    <name type="common">Nematode worm</name>
    <dbReference type="NCBI Taxonomy" id="6257"/>
    <lineage>
        <taxon>Eukaryota</taxon>
        <taxon>Metazoa</taxon>
        <taxon>Ecdysozoa</taxon>
        <taxon>Nematoda</taxon>
        <taxon>Chromadorea</taxon>
        <taxon>Rhabditida</taxon>
        <taxon>Spirurina</taxon>
        <taxon>Ascaridomorpha</taxon>
        <taxon>Ascaridoidea</taxon>
        <taxon>Ascarididae</taxon>
        <taxon>Parascaris</taxon>
    </lineage>
</organism>
<reference evidence="4" key="1">
    <citation type="submission" date="2022-11" db="UniProtKB">
        <authorList>
            <consortium name="WormBaseParasite"/>
        </authorList>
    </citation>
    <scope>IDENTIFICATION</scope>
</reference>
<feature type="region of interest" description="Disordered" evidence="1">
    <location>
        <begin position="108"/>
        <end position="199"/>
    </location>
</feature>
<dbReference type="InterPro" id="IPR006578">
    <property type="entry name" value="MADF-dom"/>
</dbReference>
<dbReference type="InterPro" id="IPR039353">
    <property type="entry name" value="TF_Adf1"/>
</dbReference>
<keyword evidence="3" id="KW-1185">Reference proteome</keyword>
<dbReference type="SMART" id="SM00595">
    <property type="entry name" value="MADF"/>
    <property type="match status" value="1"/>
</dbReference>
<accession>A0A914ZI50</accession>
<proteinExistence type="predicted"/>
<feature type="domain" description="MADF" evidence="2">
    <location>
        <begin position="15"/>
        <end position="99"/>
    </location>
</feature>
<feature type="compositionally biased region" description="Polar residues" evidence="1">
    <location>
        <begin position="108"/>
        <end position="120"/>
    </location>
</feature>
<dbReference type="PROSITE" id="PS51029">
    <property type="entry name" value="MADF"/>
    <property type="match status" value="1"/>
</dbReference>
<name>A0A914ZI50_PARUN</name>
<dbReference type="GO" id="GO:0006357">
    <property type="term" value="P:regulation of transcription by RNA polymerase II"/>
    <property type="evidence" value="ECO:0007669"/>
    <property type="project" value="TreeGrafter"/>
</dbReference>
<dbReference type="GO" id="GO:0005667">
    <property type="term" value="C:transcription regulator complex"/>
    <property type="evidence" value="ECO:0007669"/>
    <property type="project" value="TreeGrafter"/>
</dbReference>
<evidence type="ECO:0000313" key="4">
    <source>
        <dbReference type="WBParaSite" id="PgB04_g114_t01"/>
    </source>
</evidence>
<feature type="compositionally biased region" description="Polar residues" evidence="1">
    <location>
        <begin position="151"/>
        <end position="169"/>
    </location>
</feature>
<protein>
    <submittedName>
        <fullName evidence="4">MADF domain-containing protein</fullName>
    </submittedName>
</protein>
<evidence type="ECO:0000259" key="2">
    <source>
        <dbReference type="PROSITE" id="PS51029"/>
    </source>
</evidence>
<dbReference type="AlphaFoldDB" id="A0A914ZI50"/>
<dbReference type="GO" id="GO:0005634">
    <property type="term" value="C:nucleus"/>
    <property type="evidence" value="ECO:0007669"/>
    <property type="project" value="TreeGrafter"/>
</dbReference>
<feature type="compositionally biased region" description="Basic and acidic residues" evidence="1">
    <location>
        <begin position="128"/>
        <end position="148"/>
    </location>
</feature>
<evidence type="ECO:0000256" key="1">
    <source>
        <dbReference type="SAM" id="MobiDB-lite"/>
    </source>
</evidence>
<dbReference type="Pfam" id="PF10545">
    <property type="entry name" value="MADF_DNA_bdg"/>
    <property type="match status" value="1"/>
</dbReference>
<sequence>MESTKGGPDSSFNDSLIREVRRNPIVFDTSHPLYGNALKKQEAWNEIATKLGEKVEAIKTRWRTLRDRYTKERRRISINGGGSSFSYYADLSFLDLFMNEGRRQMVTSASSGIKQETFEQASDAGDDFDSRNGDNARTDAEELTHVDDTEASVSGSERVSPQQRPSTAAGSLCEQIANDEAPPQRKRLRTIGTAETPTSSVDTLADALVRSADALQRIAERRSSSLHRSADTPRDADECFADFVCMSLKAIDNESRVHARIAILHALAQFQT</sequence>
<dbReference type="Proteomes" id="UP000887569">
    <property type="component" value="Unplaced"/>
</dbReference>
<dbReference type="PANTHER" id="PTHR12243">
    <property type="entry name" value="MADF DOMAIN TRANSCRIPTION FACTOR"/>
    <property type="match status" value="1"/>
</dbReference>